<dbReference type="SUPFAM" id="SSF56219">
    <property type="entry name" value="DNase I-like"/>
    <property type="match status" value="1"/>
</dbReference>
<dbReference type="eggNOG" id="COG3568">
    <property type="taxonomic scope" value="Bacteria"/>
</dbReference>
<proteinExistence type="predicted"/>
<dbReference type="PANTHER" id="PTHR14859:SF15">
    <property type="entry name" value="ENDONUCLEASE_EXONUCLEASE_PHOSPHATASE DOMAIN-CONTAINING PROTEIN"/>
    <property type="match status" value="1"/>
</dbReference>
<name>W0EU35_9BACT</name>
<dbReference type="Proteomes" id="UP000018901">
    <property type="component" value="Chromosome"/>
</dbReference>
<keyword evidence="4" id="KW-1185">Reference proteome</keyword>
<keyword evidence="3" id="KW-0378">Hydrolase</keyword>
<dbReference type="InterPro" id="IPR051916">
    <property type="entry name" value="GPI-anchor_lipid_remodeler"/>
</dbReference>
<dbReference type="RefSeq" id="WP_025278582.1">
    <property type="nucleotide sequence ID" value="NZ_CP007034.1"/>
</dbReference>
<keyword evidence="3" id="KW-0255">Endonuclease</keyword>
<dbReference type="EMBL" id="CP007034">
    <property type="protein sequence ID" value="AHF12621.1"/>
    <property type="molecule type" value="Genomic_DNA"/>
</dbReference>
<evidence type="ECO:0000313" key="4">
    <source>
        <dbReference type="Proteomes" id="UP000018901"/>
    </source>
</evidence>
<feature type="signal peptide" evidence="1">
    <location>
        <begin position="1"/>
        <end position="19"/>
    </location>
</feature>
<evidence type="ECO:0000256" key="1">
    <source>
        <dbReference type="SAM" id="SignalP"/>
    </source>
</evidence>
<organism evidence="3 4">
    <name type="scientific">Barnesiella viscericola DSM 18177</name>
    <dbReference type="NCBI Taxonomy" id="880074"/>
    <lineage>
        <taxon>Bacteria</taxon>
        <taxon>Pseudomonadati</taxon>
        <taxon>Bacteroidota</taxon>
        <taxon>Bacteroidia</taxon>
        <taxon>Bacteroidales</taxon>
        <taxon>Barnesiellaceae</taxon>
        <taxon>Barnesiella</taxon>
    </lineage>
</organism>
<dbReference type="HOGENOM" id="CLU_060500_3_0_10"/>
<dbReference type="PANTHER" id="PTHR14859">
    <property type="entry name" value="CALCOFLUOR WHITE HYPERSENSITIVE PROTEIN PRECURSOR"/>
    <property type="match status" value="1"/>
</dbReference>
<dbReference type="Pfam" id="PF03372">
    <property type="entry name" value="Exo_endo_phos"/>
    <property type="match status" value="1"/>
</dbReference>
<dbReference type="GO" id="GO:0004519">
    <property type="term" value="F:endonuclease activity"/>
    <property type="evidence" value="ECO:0007669"/>
    <property type="project" value="UniProtKB-KW"/>
</dbReference>
<dbReference type="STRING" id="880074.BARVI_07430"/>
<evidence type="ECO:0000259" key="2">
    <source>
        <dbReference type="Pfam" id="PF03372"/>
    </source>
</evidence>
<dbReference type="KEGG" id="bvs:BARVI_07430"/>
<dbReference type="AlphaFoldDB" id="W0EU35"/>
<evidence type="ECO:0000313" key="3">
    <source>
        <dbReference type="EMBL" id="AHF12621.1"/>
    </source>
</evidence>
<feature type="domain" description="Endonuclease/exonuclease/phosphatase" evidence="2">
    <location>
        <begin position="44"/>
        <end position="273"/>
    </location>
</feature>
<dbReference type="GO" id="GO:0016020">
    <property type="term" value="C:membrane"/>
    <property type="evidence" value="ECO:0007669"/>
    <property type="project" value="GOC"/>
</dbReference>
<sequence>MYRSLFILFYLLLLLPSCSKENSGEPAVPGGTGVTVGNERVTVMSYNTRHCAPYYGVSGEETVPDVDGIANVIKSKMPDVVLLQEIDSCTTRSLGVDQAKEIAARAKYPYYHFFRIMDYRSGEYGLAMLSKKPFKETKTYLFPDEIEGQVMTSDNAVGTAIINIGGTDITFAVTHLSTIQSERDLQITYALENIFEPIKRPVVLGGDFNATPSNSTIAILDAAGFTRTNTDPTKFTIPSNNPNRELDYITYYPNDRFRVVSHTVITGVNASDHLPIISVLEIKP</sequence>
<dbReference type="GO" id="GO:0006506">
    <property type="term" value="P:GPI anchor biosynthetic process"/>
    <property type="evidence" value="ECO:0007669"/>
    <property type="project" value="TreeGrafter"/>
</dbReference>
<feature type="chain" id="PRO_5004788265" evidence="1">
    <location>
        <begin position="20"/>
        <end position="284"/>
    </location>
</feature>
<dbReference type="OrthoDB" id="712861at2"/>
<reference evidence="3 4" key="1">
    <citation type="submission" date="2013-12" db="EMBL/GenBank/DDBJ databases">
        <authorList>
            <consortium name="DOE Joint Genome Institute"/>
            <person name="Eisen J."/>
            <person name="Huntemann M."/>
            <person name="Han J."/>
            <person name="Chen A."/>
            <person name="Kyrpides N."/>
            <person name="Mavromatis K."/>
            <person name="Markowitz V."/>
            <person name="Palaniappan K."/>
            <person name="Ivanova N."/>
            <person name="Schaumberg A."/>
            <person name="Pati A."/>
            <person name="Liolios K."/>
            <person name="Nordberg H.P."/>
            <person name="Cantor M.N."/>
            <person name="Hua S.X."/>
            <person name="Woyke T."/>
        </authorList>
    </citation>
    <scope>NUCLEOTIDE SEQUENCE [LARGE SCALE GENOMIC DNA]</scope>
    <source>
        <strain evidence="4">DSM 18177</strain>
    </source>
</reference>
<gene>
    <name evidence="3" type="ORF">BARVI_07430</name>
</gene>
<dbReference type="InterPro" id="IPR005135">
    <property type="entry name" value="Endo/exonuclease/phosphatase"/>
</dbReference>
<accession>W0EU35</accession>
<dbReference type="Gene3D" id="3.60.10.10">
    <property type="entry name" value="Endonuclease/exonuclease/phosphatase"/>
    <property type="match status" value="1"/>
</dbReference>
<keyword evidence="3" id="KW-0540">Nuclease</keyword>
<keyword evidence="1" id="KW-0732">Signal</keyword>
<dbReference type="GeneID" id="90529239"/>
<protein>
    <submittedName>
        <fullName evidence="3">Endonuclease</fullName>
    </submittedName>
</protein>
<dbReference type="InterPro" id="IPR036691">
    <property type="entry name" value="Endo/exonu/phosph_ase_sf"/>
</dbReference>